<evidence type="ECO:0000313" key="3">
    <source>
        <dbReference type="Proteomes" id="UP000708208"/>
    </source>
</evidence>
<dbReference type="AlphaFoldDB" id="A0A8J2L7I1"/>
<dbReference type="EMBL" id="CAJVCH010553952">
    <property type="protein sequence ID" value="CAG7830043.1"/>
    <property type="molecule type" value="Genomic_DNA"/>
</dbReference>
<evidence type="ECO:0000313" key="2">
    <source>
        <dbReference type="EMBL" id="CAG7830043.1"/>
    </source>
</evidence>
<organism evidence="2 3">
    <name type="scientific">Allacma fusca</name>
    <dbReference type="NCBI Taxonomy" id="39272"/>
    <lineage>
        <taxon>Eukaryota</taxon>
        <taxon>Metazoa</taxon>
        <taxon>Ecdysozoa</taxon>
        <taxon>Arthropoda</taxon>
        <taxon>Hexapoda</taxon>
        <taxon>Collembola</taxon>
        <taxon>Symphypleona</taxon>
        <taxon>Sminthuridae</taxon>
        <taxon>Allacma</taxon>
    </lineage>
</organism>
<reference evidence="2" key="1">
    <citation type="submission" date="2021-06" db="EMBL/GenBank/DDBJ databases">
        <authorList>
            <person name="Hodson N. C."/>
            <person name="Mongue J. A."/>
            <person name="Jaron S. K."/>
        </authorList>
    </citation>
    <scope>NUCLEOTIDE SEQUENCE</scope>
</reference>
<protein>
    <submittedName>
        <fullName evidence="2">Uncharacterized protein</fullName>
    </submittedName>
</protein>
<comment type="caution">
    <text evidence="2">The sequence shown here is derived from an EMBL/GenBank/DDBJ whole genome shotgun (WGS) entry which is preliminary data.</text>
</comment>
<feature type="transmembrane region" description="Helical" evidence="1">
    <location>
        <begin position="37"/>
        <end position="60"/>
    </location>
</feature>
<keyword evidence="1" id="KW-1133">Transmembrane helix</keyword>
<keyword evidence="1" id="KW-0812">Transmembrane</keyword>
<proteinExistence type="predicted"/>
<keyword evidence="1" id="KW-0472">Membrane</keyword>
<accession>A0A8J2L7I1</accession>
<name>A0A8J2L7I1_9HEXA</name>
<sequence length="83" mass="9127">MQILMAPYIPINWEAECQRGALNLSQSKSAVVYDNTLATLLGFVAVIAIAATIWVTILYITSRRQARNNEPPGCDKGSYITIP</sequence>
<gene>
    <name evidence="2" type="ORF">AFUS01_LOCUS39870</name>
</gene>
<keyword evidence="3" id="KW-1185">Reference proteome</keyword>
<evidence type="ECO:0000256" key="1">
    <source>
        <dbReference type="SAM" id="Phobius"/>
    </source>
</evidence>
<dbReference type="Proteomes" id="UP000708208">
    <property type="component" value="Unassembled WGS sequence"/>
</dbReference>